<dbReference type="AlphaFoldDB" id="A0AA88I194"/>
<proteinExistence type="predicted"/>
<reference evidence="2" key="1">
    <citation type="submission" date="2023-07" db="EMBL/GenBank/DDBJ databases">
        <title>Chromosome-level genome assembly of Artemia franciscana.</title>
        <authorList>
            <person name="Jo E."/>
        </authorList>
    </citation>
    <scope>NUCLEOTIDE SEQUENCE</scope>
    <source>
        <tissue evidence="2">Whole body</tissue>
    </source>
</reference>
<dbReference type="EMBL" id="JAVRJZ010000008">
    <property type="protein sequence ID" value="KAK2719103.1"/>
    <property type="molecule type" value="Genomic_DNA"/>
</dbReference>
<keyword evidence="3" id="KW-1185">Reference proteome</keyword>
<comment type="caution">
    <text evidence="2">The sequence shown here is derived from an EMBL/GenBank/DDBJ whole genome shotgun (WGS) entry which is preliminary data.</text>
</comment>
<evidence type="ECO:0000313" key="2">
    <source>
        <dbReference type="EMBL" id="KAK2719103.1"/>
    </source>
</evidence>
<evidence type="ECO:0000256" key="1">
    <source>
        <dbReference type="SAM" id="MobiDB-lite"/>
    </source>
</evidence>
<evidence type="ECO:0000313" key="3">
    <source>
        <dbReference type="Proteomes" id="UP001187531"/>
    </source>
</evidence>
<sequence length="245" mass="28580">MTSLEESTSFWVPLSNVLMDEDYYVDQLPKYLSPNRHFRPPSREEDPWYRQGNAAFKNSIPQIYLRPHSRLVEELESEDDLIAQLAAPFEKQLLRNVVKVQDLENSKHRIMDPNHGYTQNYISKKNSIPQIYLRPHSRLVEELESKDDLIAQLAAPFEKQLLRNVVKVQDLDTSRHIIMDPNHDRRRVENMPPRIHLPSDDDQIVPGPKVNNQGKFGYLPSDPQFSEPDRDTSKEGVDDMKKLVN</sequence>
<accession>A0AA88I194</accession>
<feature type="non-terminal residue" evidence="2">
    <location>
        <position position="1"/>
    </location>
</feature>
<feature type="compositionally biased region" description="Basic and acidic residues" evidence="1">
    <location>
        <begin position="227"/>
        <end position="245"/>
    </location>
</feature>
<protein>
    <submittedName>
        <fullName evidence="2">Uncharacterized protein</fullName>
    </submittedName>
</protein>
<name>A0AA88I194_ARTSF</name>
<feature type="region of interest" description="Disordered" evidence="1">
    <location>
        <begin position="183"/>
        <end position="245"/>
    </location>
</feature>
<gene>
    <name evidence="2" type="ORF">QYM36_004813</name>
</gene>
<organism evidence="2 3">
    <name type="scientific">Artemia franciscana</name>
    <name type="common">Brine shrimp</name>
    <name type="synonym">Artemia sanfranciscana</name>
    <dbReference type="NCBI Taxonomy" id="6661"/>
    <lineage>
        <taxon>Eukaryota</taxon>
        <taxon>Metazoa</taxon>
        <taxon>Ecdysozoa</taxon>
        <taxon>Arthropoda</taxon>
        <taxon>Crustacea</taxon>
        <taxon>Branchiopoda</taxon>
        <taxon>Anostraca</taxon>
        <taxon>Artemiidae</taxon>
        <taxon>Artemia</taxon>
    </lineage>
</organism>
<dbReference type="Proteomes" id="UP001187531">
    <property type="component" value="Unassembled WGS sequence"/>
</dbReference>